<dbReference type="AlphaFoldDB" id="A0A1F4TNX2"/>
<dbReference type="InterPro" id="IPR041682">
    <property type="entry name" value="AAA_14"/>
</dbReference>
<dbReference type="Pfam" id="PF13635">
    <property type="entry name" value="DUF4143"/>
    <property type="match status" value="1"/>
</dbReference>
<dbReference type="SUPFAM" id="SSF46785">
    <property type="entry name" value="Winged helix' DNA-binding domain"/>
    <property type="match status" value="1"/>
</dbReference>
<evidence type="ECO:0000256" key="1">
    <source>
        <dbReference type="ARBA" id="ARBA00023125"/>
    </source>
</evidence>
<proteinExistence type="predicted"/>
<evidence type="ECO:0000313" key="4">
    <source>
        <dbReference type="Proteomes" id="UP000177309"/>
    </source>
</evidence>
<dbReference type="InterPro" id="IPR025420">
    <property type="entry name" value="DUF4143"/>
</dbReference>
<keyword evidence="1" id="KW-0238">DNA-binding</keyword>
<sequence>MYKRYYLDKIPSLLEPNKVLVLYGPRRAGKTTLLNAFLKDFSGKYFLGFGDDGNLRDVLKTQEIDKIKQFFGGYELIVIDEAQRIPEIGLVLKLMVDHIPGIKVIATGSSSFDLSNRIGEPLTGRQRVFKLFPISVLEISAQFQSYEANKMLGDLLIYGSYPETLLKKSYAEKREYLELLRDSYLYKDILELENLRNADKLSDLLRLLAFQVGNEVSLNELSNALDLSKQTIERYLDLLEKAFVILRVRGFSRNLRKEVSKTAKYYFLDNGIRNAVINNFNLLEARNDAGQLWENFLFIERLKKRAYLDIYANIYFWRTYDQKEIDLVEERDGKLFGFEFKWGDKKKKPPRIWLETYKNASYEVVNKENFLGFVA</sequence>
<dbReference type="SMART" id="SM00382">
    <property type="entry name" value="AAA"/>
    <property type="match status" value="1"/>
</dbReference>
<organism evidence="3 4">
    <name type="scientific">candidate division WOR-1 bacterium RIFOXYC2_FULL_41_25</name>
    <dbReference type="NCBI Taxonomy" id="1802586"/>
    <lineage>
        <taxon>Bacteria</taxon>
        <taxon>Bacillati</taxon>
        <taxon>Saganbacteria</taxon>
    </lineage>
</organism>
<dbReference type="EMBL" id="MEUI01000019">
    <property type="protein sequence ID" value="OGC34366.1"/>
    <property type="molecule type" value="Genomic_DNA"/>
</dbReference>
<evidence type="ECO:0000259" key="2">
    <source>
        <dbReference type="SMART" id="SM00382"/>
    </source>
</evidence>
<dbReference type="InterPro" id="IPR036390">
    <property type="entry name" value="WH_DNA-bd_sf"/>
</dbReference>
<gene>
    <name evidence="3" type="ORF">A2462_07920</name>
</gene>
<dbReference type="PANTHER" id="PTHR43566:SF1">
    <property type="entry name" value="AAA+ ATPASE DOMAIN-CONTAINING PROTEIN"/>
    <property type="match status" value="1"/>
</dbReference>
<dbReference type="Pfam" id="PF13173">
    <property type="entry name" value="AAA_14"/>
    <property type="match status" value="1"/>
</dbReference>
<dbReference type="Proteomes" id="UP000177309">
    <property type="component" value="Unassembled WGS sequence"/>
</dbReference>
<dbReference type="Gene3D" id="3.40.50.300">
    <property type="entry name" value="P-loop containing nucleotide triphosphate hydrolases"/>
    <property type="match status" value="1"/>
</dbReference>
<dbReference type="SUPFAM" id="SSF52540">
    <property type="entry name" value="P-loop containing nucleoside triphosphate hydrolases"/>
    <property type="match status" value="1"/>
</dbReference>
<accession>A0A1F4TNX2</accession>
<feature type="domain" description="AAA+ ATPase" evidence="2">
    <location>
        <begin position="16"/>
        <end position="138"/>
    </location>
</feature>
<dbReference type="PANTHER" id="PTHR43566">
    <property type="entry name" value="CONSERVED PROTEIN"/>
    <property type="match status" value="1"/>
</dbReference>
<dbReference type="InterPro" id="IPR027417">
    <property type="entry name" value="P-loop_NTPase"/>
</dbReference>
<name>A0A1F4TNX2_UNCSA</name>
<dbReference type="GO" id="GO:0003677">
    <property type="term" value="F:DNA binding"/>
    <property type="evidence" value="ECO:0007669"/>
    <property type="project" value="UniProtKB-KW"/>
</dbReference>
<reference evidence="3 4" key="1">
    <citation type="journal article" date="2016" name="Nat. Commun.">
        <title>Thousands of microbial genomes shed light on interconnected biogeochemical processes in an aquifer system.</title>
        <authorList>
            <person name="Anantharaman K."/>
            <person name="Brown C.T."/>
            <person name="Hug L.A."/>
            <person name="Sharon I."/>
            <person name="Castelle C.J."/>
            <person name="Probst A.J."/>
            <person name="Thomas B.C."/>
            <person name="Singh A."/>
            <person name="Wilkins M.J."/>
            <person name="Karaoz U."/>
            <person name="Brodie E.L."/>
            <person name="Williams K.H."/>
            <person name="Hubbard S.S."/>
            <person name="Banfield J.F."/>
        </authorList>
    </citation>
    <scope>NUCLEOTIDE SEQUENCE [LARGE SCALE GENOMIC DNA]</scope>
</reference>
<comment type="caution">
    <text evidence="3">The sequence shown here is derived from an EMBL/GenBank/DDBJ whole genome shotgun (WGS) entry which is preliminary data.</text>
</comment>
<evidence type="ECO:0000313" key="3">
    <source>
        <dbReference type="EMBL" id="OGC34366.1"/>
    </source>
</evidence>
<protein>
    <recommendedName>
        <fullName evidence="2">AAA+ ATPase domain-containing protein</fullName>
    </recommendedName>
</protein>
<dbReference type="InterPro" id="IPR003593">
    <property type="entry name" value="AAA+_ATPase"/>
</dbReference>